<name>A0ACB0IRR2_TRIPR</name>
<dbReference type="EMBL" id="CASHSV030000002">
    <property type="protein sequence ID" value="CAJ2634939.1"/>
    <property type="molecule type" value="Genomic_DNA"/>
</dbReference>
<gene>
    <name evidence="1" type="ORF">MILVUS5_LOCUS5723</name>
</gene>
<dbReference type="Proteomes" id="UP001177021">
    <property type="component" value="Unassembled WGS sequence"/>
</dbReference>
<proteinExistence type="predicted"/>
<evidence type="ECO:0000313" key="2">
    <source>
        <dbReference type="Proteomes" id="UP001177021"/>
    </source>
</evidence>
<organism evidence="1 2">
    <name type="scientific">Trifolium pratense</name>
    <name type="common">Red clover</name>
    <dbReference type="NCBI Taxonomy" id="57577"/>
    <lineage>
        <taxon>Eukaryota</taxon>
        <taxon>Viridiplantae</taxon>
        <taxon>Streptophyta</taxon>
        <taxon>Embryophyta</taxon>
        <taxon>Tracheophyta</taxon>
        <taxon>Spermatophyta</taxon>
        <taxon>Magnoliopsida</taxon>
        <taxon>eudicotyledons</taxon>
        <taxon>Gunneridae</taxon>
        <taxon>Pentapetalae</taxon>
        <taxon>rosids</taxon>
        <taxon>fabids</taxon>
        <taxon>Fabales</taxon>
        <taxon>Fabaceae</taxon>
        <taxon>Papilionoideae</taxon>
        <taxon>50 kb inversion clade</taxon>
        <taxon>NPAAA clade</taxon>
        <taxon>Hologalegina</taxon>
        <taxon>IRL clade</taxon>
        <taxon>Trifolieae</taxon>
        <taxon>Trifolium</taxon>
    </lineage>
</organism>
<comment type="caution">
    <text evidence="1">The sequence shown here is derived from an EMBL/GenBank/DDBJ whole genome shotgun (WGS) entry which is preliminary data.</text>
</comment>
<reference evidence="1" key="1">
    <citation type="submission" date="2023-10" db="EMBL/GenBank/DDBJ databases">
        <authorList>
            <person name="Rodriguez Cubillos JULIANA M."/>
            <person name="De Vega J."/>
        </authorList>
    </citation>
    <scope>NUCLEOTIDE SEQUENCE</scope>
</reference>
<keyword evidence="2" id="KW-1185">Reference proteome</keyword>
<protein>
    <submittedName>
        <fullName evidence="1">Uncharacterized protein</fullName>
    </submittedName>
</protein>
<accession>A0ACB0IRR2</accession>
<sequence length="333" mass="39033">MDFFNDWKCELNNHKDAIITTNSGSVKIRLSLNEDISFMFYGQLVAKKFGFQHPTRVMFDYKIARNEFEMTFIQTMEIGERPTTFETVITPLRSKIQIPSEFHELWKRELNRLSYGRIVAEKLWAQVNFEMHGTEYFMHGNQITEVFGIEKPIRVLLDYQITNNDFHMTFVSYVEDVEHSNQTEVLANESDGNESDGATEVQNEMEEDQHEEDDAGQEEDDLTVTWNTTVTKAISNLSKKQVLHFPNPISRGVLANTNQIQLIAEDSDFEIPCKIHTSERSLKTGKFEKHIGRGWYEYVRLHRPRIGDNMVFVLYPERPELYVRLERCNVNRD</sequence>
<evidence type="ECO:0000313" key="1">
    <source>
        <dbReference type="EMBL" id="CAJ2634939.1"/>
    </source>
</evidence>